<comment type="caution">
    <text evidence="1">The sequence shown here is derived from an EMBL/GenBank/DDBJ whole genome shotgun (WGS) entry which is preliminary data.</text>
</comment>
<organism evidence="1 2">
    <name type="scientific">Marmota monax</name>
    <name type="common">Woodchuck</name>
    <dbReference type="NCBI Taxonomy" id="9995"/>
    <lineage>
        <taxon>Eukaryota</taxon>
        <taxon>Metazoa</taxon>
        <taxon>Chordata</taxon>
        <taxon>Craniata</taxon>
        <taxon>Vertebrata</taxon>
        <taxon>Euteleostomi</taxon>
        <taxon>Mammalia</taxon>
        <taxon>Eutheria</taxon>
        <taxon>Euarchontoglires</taxon>
        <taxon>Glires</taxon>
        <taxon>Rodentia</taxon>
        <taxon>Sciuromorpha</taxon>
        <taxon>Sciuridae</taxon>
        <taxon>Xerinae</taxon>
        <taxon>Marmotini</taxon>
        <taxon>Marmota</taxon>
    </lineage>
</organism>
<feature type="non-terminal residue" evidence="1">
    <location>
        <position position="68"/>
    </location>
</feature>
<dbReference type="AlphaFoldDB" id="A0A5E4CPL7"/>
<sequence>RGAVPPGLAAAVAQTHPRGERVSQACPGCGCNLGPQLPVLCLSCGLTSSALADGRGAVVAPTAARREV</sequence>
<gene>
    <name evidence="1" type="ORF">MONAX_5E029306</name>
</gene>
<accession>A0A5E4CPL7</accession>
<protein>
    <submittedName>
        <fullName evidence="1">Uncharacterized protein</fullName>
    </submittedName>
</protein>
<reference evidence="1" key="1">
    <citation type="submission" date="2019-04" db="EMBL/GenBank/DDBJ databases">
        <authorList>
            <person name="Alioto T."/>
            <person name="Alioto T."/>
        </authorList>
    </citation>
    <scope>NUCLEOTIDE SEQUENCE [LARGE SCALE GENOMIC DNA]</scope>
</reference>
<feature type="non-terminal residue" evidence="1">
    <location>
        <position position="1"/>
    </location>
</feature>
<proteinExistence type="predicted"/>
<evidence type="ECO:0000313" key="2">
    <source>
        <dbReference type="Proteomes" id="UP000335636"/>
    </source>
</evidence>
<keyword evidence="2" id="KW-1185">Reference proteome</keyword>
<dbReference type="EMBL" id="CABDUW010001615">
    <property type="protein sequence ID" value="VTJ82981.1"/>
    <property type="molecule type" value="Genomic_DNA"/>
</dbReference>
<evidence type="ECO:0000313" key="1">
    <source>
        <dbReference type="EMBL" id="VTJ82981.1"/>
    </source>
</evidence>
<dbReference type="Proteomes" id="UP000335636">
    <property type="component" value="Unassembled WGS sequence"/>
</dbReference>
<name>A0A5E4CPL7_MARMO</name>